<feature type="compositionally biased region" description="Acidic residues" evidence="1">
    <location>
        <begin position="295"/>
        <end position="307"/>
    </location>
</feature>
<feature type="compositionally biased region" description="Polar residues" evidence="1">
    <location>
        <begin position="1063"/>
        <end position="1076"/>
    </location>
</feature>
<feature type="domain" description="DNA2/NAM7 helicase helicase" evidence="2">
    <location>
        <begin position="1395"/>
        <end position="1472"/>
    </location>
</feature>
<dbReference type="Proteomes" id="UP000006906">
    <property type="component" value="Chromosome 1"/>
</dbReference>
<feature type="region of interest" description="Disordered" evidence="1">
    <location>
        <begin position="1023"/>
        <end position="1079"/>
    </location>
</feature>
<dbReference type="KEGG" id="cre:CHLRE_01g048200v5"/>
<feature type="region of interest" description="Disordered" evidence="1">
    <location>
        <begin position="1903"/>
        <end position="1934"/>
    </location>
</feature>
<feature type="compositionally biased region" description="Low complexity" evidence="1">
    <location>
        <begin position="378"/>
        <end position="387"/>
    </location>
</feature>
<dbReference type="InterPro" id="IPR041679">
    <property type="entry name" value="DNA2/NAM7-like_C"/>
</dbReference>
<evidence type="ECO:0008006" key="6">
    <source>
        <dbReference type="Google" id="ProtNLM"/>
    </source>
</evidence>
<feature type="region of interest" description="Disordered" evidence="1">
    <location>
        <begin position="1821"/>
        <end position="1874"/>
    </location>
</feature>
<name>A0A2K3E7V6_CHLRE</name>
<keyword evidence="5" id="KW-1185">Reference proteome</keyword>
<evidence type="ECO:0000259" key="3">
    <source>
        <dbReference type="Pfam" id="PF13087"/>
    </source>
</evidence>
<feature type="domain" description="DNA2/NAM7 helicase-like C-terminal" evidence="3">
    <location>
        <begin position="1519"/>
        <end position="1738"/>
    </location>
</feature>
<sequence length="1934" mass="195695">MLGRRAAFARKFEPPRPLGASGAAPANATAPTASLPQAGLQGAQGLRSTPPTSTSTVAGAWGVAPAAGVPVRAAPGWGGNSWPAPQHPSQAPVQQWQPPVPPNATQRPAAAGGWGDLGRAGDWPEEVEARQPATGTRGPGWQHSAQRGPNGSVAAPGPNPSAVAATTEDDDILALLGLAPTEPARPPPPPSRAQLHHQQASPPPSHWPAAPTPPAGPHGTVAAAFDGRTGHLGHGWPDVNSQSRHVGDTAGGAGSCSGVRPSAWGGLPPQQQPQAKRSRAGMWADFASQTAGELGGDDDGLNEDELGVEGPADPDAGWGVSGRPDPHRGGSSGSGAWSGAGAPLANTNTQAAAVAAARRRWGADPEPEPEPEAPVMLAASGSVARSAGGAGVPGMEPDRPPPDLQRQSHQPHQLPQPHQSHPSHQPHQPQQFHQHHQHHQPHQPHQPHQAPQQQWGQVRQPRPGPGSVGPAIPRAPVASAPPVAADRADAWEGLFGGLDDAVGEQQPLANRMGIPASGAVARTGAWGQGPAASVNAGLDQAAAMVRWQEPQLQPQQQLQQQHAQQGGMPSGQAGGARAASAPWKPPQPNPQAASTVALVQGRGPTPSSGGGGIGLARSGFSALALPPLHSPAVPQRLVAIPAAFSGPDHYRSTLIAALVEEINLRLGESAQQFFGIARHLLAATAWAGSGASCGVRGGYDNAGGGAGRGGAGGRGFGGQQQGRGTPGRGQFMPAAGAGGGGGAAGAGGGGGAAGGFARLPPMQQAAELEKACSHSHVPYFASCTLNMWVNRPDGGNGGGGGFGKKRKGGSGGGGSRKGWGQGGGGDSDMDDGDDGPSTSAPKASYYLIVPNVRNRVKHSRRHDLWVISSNPLLQGGVMGAAGDGARAGAGRGWWAVCRSVWHGPDRDGKFEVEMLTAPPPGCTRSQTVYALRGPEVQSEVLMVQMLESMGTPPAAIGAGIAATAAAAVAAARAGSSGTQHQQLLPLLRHLLALQPPEKPLDLAAAAAGAVGAAAAAPGRAFKKPRVQVKDQDAGADRAAADAGESEDEEGGDAEWQQEEGETGRTSGKAVSNSSKSGGAFDPVAIAREHIARFRLNSDQARVLMHCASWFLPHPGSGSGNSNARGSAQGGGGRRTGKLAGAGAKAGDAEEASEMAELCDDEEDMLLLGDEDDDLVAAPDGGSGGRAGGGKKAAQPRRAVRRCVLEDDEDEEDGGEPGHAAAGGTGAGGTAGAWEAAMEVQAPVCLVHGPFGSGKSSLLVALICMLVQLGAAQAQALQQRAAAAAAGRKRAAAGRKASAASAAGGTPLVRVLLASHTNVAVDRVLVGLQDAGFGDFLRLGSVDRIAKPVLHRSLRAGGDDSGRGDAAAELRRALKDASPADAAYINAELAALAAGAEKQRRRALRTCPVVGATICSLLQPSSEDHMGSGFTVVVLDECSQMTEPLCLVPLLRAKARFLVAAGDPQQLPPVIASPANLTAPAPQHQPGPASGLQWGPGAVGAAGAGSQRGHPGAATDSLLRPLFVRLCQLGHAPHLLSYQYRCHPRLSSIANAAFYEGRLRDGVTPADRPPLLVGLPPLVFVESGGQAAVDAYTRSSYNTQEAQLVSRMVAALLAQGVSADEVGVICFYRAQVGAIRRALQQADAGGGSSRAPGEAGRGGTAAGGAAGAGDQQDGLVGEGGGGRDSGMVQVATVDSFQGAEKEVVILATTVSRAADFASDAKRLNVALTRGRRHLLVVGCPGALCQTSHVFEGIIRTCQEAMRRPPLPQPPAAAAQAAAQQQHQSTGYAGGGGGGGGGGDALYVSGAGLLRLLEGTACEQQQPGGVQPLYSPAGGAAAAHAHAGGSGGSRGGVMAWQSHAAHAQRQQQQQQQQTGGMLPRYQGAQVLLAQECSNTQQQQRAVSAGGDCRSAHSPADGCWEPASAHHDADDEFFDDI</sequence>
<feature type="compositionally biased region" description="Acidic residues" evidence="1">
    <location>
        <begin position="1205"/>
        <end position="1214"/>
    </location>
</feature>
<feature type="compositionally biased region" description="Low complexity" evidence="1">
    <location>
        <begin position="1770"/>
        <end position="1780"/>
    </location>
</feature>
<feature type="compositionally biased region" description="Gly residues" evidence="1">
    <location>
        <begin position="1220"/>
        <end position="1229"/>
    </location>
</feature>
<proteinExistence type="predicted"/>
<dbReference type="SUPFAM" id="SSF52540">
    <property type="entry name" value="P-loop containing nucleoside triphosphate hydrolases"/>
    <property type="match status" value="1"/>
</dbReference>
<dbReference type="GO" id="GO:0003723">
    <property type="term" value="F:RNA binding"/>
    <property type="evidence" value="ECO:0000318"/>
    <property type="project" value="GO_Central"/>
</dbReference>
<feature type="region of interest" description="Disordered" evidence="1">
    <location>
        <begin position="796"/>
        <end position="842"/>
    </location>
</feature>
<dbReference type="Gene3D" id="3.40.50.300">
    <property type="entry name" value="P-loop containing nucleotide triphosphate hydrolases"/>
    <property type="match status" value="2"/>
</dbReference>
<feature type="compositionally biased region" description="Low complexity" evidence="1">
    <location>
        <begin position="407"/>
        <end position="432"/>
    </location>
</feature>
<dbReference type="GeneID" id="5715699"/>
<feature type="compositionally biased region" description="Gly residues" evidence="1">
    <location>
        <begin position="736"/>
        <end position="750"/>
    </location>
</feature>
<feature type="compositionally biased region" description="Basic and acidic residues" evidence="1">
    <location>
        <begin position="1027"/>
        <end position="1039"/>
    </location>
</feature>
<evidence type="ECO:0000259" key="2">
    <source>
        <dbReference type="Pfam" id="PF13086"/>
    </source>
</evidence>
<dbReference type="OrthoDB" id="6513042at2759"/>
<protein>
    <recommendedName>
        <fullName evidence="6">AAA+ ATPase domain-containing protein</fullName>
    </recommendedName>
</protein>
<feature type="compositionally biased region" description="Low complexity" evidence="1">
    <location>
        <begin position="88"/>
        <end position="97"/>
    </location>
</feature>
<feature type="region of interest" description="Disordered" evidence="1">
    <location>
        <begin position="179"/>
        <end position="484"/>
    </location>
</feature>
<dbReference type="GO" id="GO:0004386">
    <property type="term" value="F:helicase activity"/>
    <property type="evidence" value="ECO:0007669"/>
    <property type="project" value="InterPro"/>
</dbReference>
<feature type="region of interest" description="Disordered" evidence="1">
    <location>
        <begin position="709"/>
        <end position="750"/>
    </location>
</feature>
<dbReference type="Pfam" id="PF13086">
    <property type="entry name" value="AAA_11"/>
    <property type="match status" value="1"/>
</dbReference>
<feature type="compositionally biased region" description="Gly residues" evidence="1">
    <location>
        <begin position="809"/>
        <end position="826"/>
    </location>
</feature>
<feature type="region of interest" description="Disordered" evidence="1">
    <location>
        <begin position="1172"/>
        <end position="1229"/>
    </location>
</feature>
<feature type="region of interest" description="Disordered" evidence="1">
    <location>
        <begin position="1114"/>
        <end position="1155"/>
    </location>
</feature>
<feature type="compositionally biased region" description="Low complexity" evidence="1">
    <location>
        <begin position="549"/>
        <end position="565"/>
    </location>
</feature>
<dbReference type="PaxDb" id="3055-EDP09959"/>
<feature type="compositionally biased region" description="Gly residues" evidence="1">
    <location>
        <begin position="1180"/>
        <end position="1190"/>
    </location>
</feature>
<feature type="compositionally biased region" description="Low complexity" evidence="1">
    <location>
        <begin position="470"/>
        <end position="484"/>
    </location>
</feature>
<feature type="region of interest" description="Disordered" evidence="1">
    <location>
        <begin position="1643"/>
        <end position="1680"/>
    </location>
</feature>
<organism evidence="4 5">
    <name type="scientific">Chlamydomonas reinhardtii</name>
    <name type="common">Chlamydomonas smithii</name>
    <dbReference type="NCBI Taxonomy" id="3055"/>
    <lineage>
        <taxon>Eukaryota</taxon>
        <taxon>Viridiplantae</taxon>
        <taxon>Chlorophyta</taxon>
        <taxon>core chlorophytes</taxon>
        <taxon>Chlorophyceae</taxon>
        <taxon>CS clade</taxon>
        <taxon>Chlamydomonadales</taxon>
        <taxon>Chlamydomonadaceae</taxon>
        <taxon>Chlamydomonas</taxon>
    </lineage>
</organism>
<evidence type="ECO:0000256" key="1">
    <source>
        <dbReference type="SAM" id="MobiDB-lite"/>
    </source>
</evidence>
<feature type="region of interest" description="Disordered" evidence="1">
    <location>
        <begin position="549"/>
        <end position="609"/>
    </location>
</feature>
<feature type="region of interest" description="Disordered" evidence="1">
    <location>
        <begin position="1763"/>
        <end position="1791"/>
    </location>
</feature>
<gene>
    <name evidence="4" type="ORF">CHLRE_01g048200v5</name>
</gene>
<dbReference type="Pfam" id="PF13087">
    <property type="entry name" value="AAA_12"/>
    <property type="match status" value="1"/>
</dbReference>
<dbReference type="InterPro" id="IPR047187">
    <property type="entry name" value="SF1_C_Upf1"/>
</dbReference>
<feature type="compositionally biased region" description="Gly residues" evidence="1">
    <location>
        <begin position="1654"/>
        <end position="1666"/>
    </location>
</feature>
<feature type="compositionally biased region" description="Low complexity" evidence="1">
    <location>
        <begin position="18"/>
        <end position="36"/>
    </location>
</feature>
<dbReference type="PANTHER" id="PTHR10887:SF518">
    <property type="entry name" value="RNA HELICASE NONSENSE MRNA REDUCING FACTOR"/>
    <property type="match status" value="1"/>
</dbReference>
<dbReference type="InterPro" id="IPR045055">
    <property type="entry name" value="DNA2/NAM7-like"/>
</dbReference>
<dbReference type="EMBL" id="CM008962">
    <property type="protein sequence ID" value="PNW88865.1"/>
    <property type="molecule type" value="Genomic_DNA"/>
</dbReference>
<dbReference type="ExpressionAtlas" id="A0A2K3E7V6">
    <property type="expression patterns" value="baseline"/>
</dbReference>
<dbReference type="InterPro" id="IPR027417">
    <property type="entry name" value="P-loop_NTPase"/>
</dbReference>
<feature type="compositionally biased region" description="Gly residues" evidence="1">
    <location>
        <begin position="709"/>
        <end position="727"/>
    </location>
</feature>
<feature type="compositionally biased region" description="Low complexity" evidence="1">
    <location>
        <begin position="1831"/>
        <end position="1841"/>
    </location>
</feature>
<evidence type="ECO:0000313" key="4">
    <source>
        <dbReference type="EMBL" id="PNW88865.1"/>
    </source>
</evidence>
<reference evidence="4 5" key="1">
    <citation type="journal article" date="2007" name="Science">
        <title>The Chlamydomonas genome reveals the evolution of key animal and plant functions.</title>
        <authorList>
            <person name="Merchant S.S."/>
            <person name="Prochnik S.E."/>
            <person name="Vallon O."/>
            <person name="Harris E.H."/>
            <person name="Karpowicz S.J."/>
            <person name="Witman G.B."/>
            <person name="Terry A."/>
            <person name="Salamov A."/>
            <person name="Fritz-Laylin L.K."/>
            <person name="Marechal-Drouard L."/>
            <person name="Marshall W.F."/>
            <person name="Qu L.H."/>
            <person name="Nelson D.R."/>
            <person name="Sanderfoot A.A."/>
            <person name="Spalding M.H."/>
            <person name="Kapitonov V.V."/>
            <person name="Ren Q."/>
            <person name="Ferris P."/>
            <person name="Lindquist E."/>
            <person name="Shapiro H."/>
            <person name="Lucas S.M."/>
            <person name="Grimwood J."/>
            <person name="Schmutz J."/>
            <person name="Cardol P."/>
            <person name="Cerutti H."/>
            <person name="Chanfreau G."/>
            <person name="Chen C.L."/>
            <person name="Cognat V."/>
            <person name="Croft M.T."/>
            <person name="Dent R."/>
            <person name="Dutcher S."/>
            <person name="Fernandez E."/>
            <person name="Fukuzawa H."/>
            <person name="Gonzalez-Ballester D."/>
            <person name="Gonzalez-Halphen D."/>
            <person name="Hallmann A."/>
            <person name="Hanikenne M."/>
            <person name="Hippler M."/>
            <person name="Inwood W."/>
            <person name="Jabbari K."/>
            <person name="Kalanon M."/>
            <person name="Kuras R."/>
            <person name="Lefebvre P.A."/>
            <person name="Lemaire S.D."/>
            <person name="Lobanov A.V."/>
            <person name="Lohr M."/>
            <person name="Manuell A."/>
            <person name="Meier I."/>
            <person name="Mets L."/>
            <person name="Mittag M."/>
            <person name="Mittelmeier T."/>
            <person name="Moroney J.V."/>
            <person name="Moseley J."/>
            <person name="Napoli C."/>
            <person name="Nedelcu A.M."/>
            <person name="Niyogi K."/>
            <person name="Novoselov S.V."/>
            <person name="Paulsen I.T."/>
            <person name="Pazour G."/>
            <person name="Purton S."/>
            <person name="Ral J.P."/>
            <person name="Riano-Pachon D.M."/>
            <person name="Riekhof W."/>
            <person name="Rymarquis L."/>
            <person name="Schroda M."/>
            <person name="Stern D."/>
            <person name="Umen J."/>
            <person name="Willows R."/>
            <person name="Wilson N."/>
            <person name="Zimmer S.L."/>
            <person name="Allmer J."/>
            <person name="Balk J."/>
            <person name="Bisova K."/>
            <person name="Chen C.J."/>
            <person name="Elias M."/>
            <person name="Gendler K."/>
            <person name="Hauser C."/>
            <person name="Lamb M.R."/>
            <person name="Ledford H."/>
            <person name="Long J.C."/>
            <person name="Minagawa J."/>
            <person name="Page M.D."/>
            <person name="Pan J."/>
            <person name="Pootakham W."/>
            <person name="Roje S."/>
            <person name="Rose A."/>
            <person name="Stahlberg E."/>
            <person name="Terauchi A.M."/>
            <person name="Yang P."/>
            <person name="Ball S."/>
            <person name="Bowler C."/>
            <person name="Dieckmann C.L."/>
            <person name="Gladyshev V.N."/>
            <person name="Green P."/>
            <person name="Jorgensen R."/>
            <person name="Mayfield S."/>
            <person name="Mueller-Roeber B."/>
            <person name="Rajamani S."/>
            <person name="Sayre R.T."/>
            <person name="Brokstein P."/>
            <person name="Dubchak I."/>
            <person name="Goodstein D."/>
            <person name="Hornick L."/>
            <person name="Huang Y.W."/>
            <person name="Jhaveri J."/>
            <person name="Luo Y."/>
            <person name="Martinez D."/>
            <person name="Ngau W.C."/>
            <person name="Otillar B."/>
            <person name="Poliakov A."/>
            <person name="Porter A."/>
            <person name="Szajkowski L."/>
            <person name="Werner G."/>
            <person name="Zhou K."/>
            <person name="Grigoriev I.V."/>
            <person name="Rokhsar D.S."/>
            <person name="Grossman A.R."/>
        </authorList>
    </citation>
    <scope>NUCLEOTIDE SEQUENCE [LARGE SCALE GENOMIC DNA]</scope>
    <source>
        <strain evidence="5">CC-503</strain>
    </source>
</reference>
<feature type="compositionally biased region" description="Pro residues" evidence="1">
    <location>
        <begin position="201"/>
        <end position="216"/>
    </location>
</feature>
<feature type="region of interest" description="Disordered" evidence="1">
    <location>
        <begin position="1474"/>
        <end position="1511"/>
    </location>
</feature>
<evidence type="ECO:0000313" key="5">
    <source>
        <dbReference type="Proteomes" id="UP000006906"/>
    </source>
</evidence>
<dbReference type="RefSeq" id="XP_001690221.2">
    <property type="nucleotide sequence ID" value="XM_001690169.2"/>
</dbReference>
<dbReference type="Gramene" id="PNW88865">
    <property type="protein sequence ID" value="PNW88865"/>
    <property type="gene ID" value="CHLRE_01g048200v5"/>
</dbReference>
<dbReference type="InParanoid" id="A0A2K3E7V6"/>
<feature type="compositionally biased region" description="Acidic residues" evidence="1">
    <location>
        <begin position="1043"/>
        <end position="1060"/>
    </location>
</feature>
<dbReference type="PANTHER" id="PTHR10887">
    <property type="entry name" value="DNA2/NAM7 HELICASE FAMILY"/>
    <property type="match status" value="1"/>
</dbReference>
<dbReference type="STRING" id="3055.A0A2K3E7V6"/>
<feature type="region of interest" description="Disordered" evidence="1">
    <location>
        <begin position="1"/>
        <end position="60"/>
    </location>
</feature>
<feature type="region of interest" description="Disordered" evidence="1">
    <location>
        <begin position="72"/>
        <end position="164"/>
    </location>
</feature>
<dbReference type="CDD" id="cd18808">
    <property type="entry name" value="SF1_C_Upf1"/>
    <property type="match status" value="1"/>
</dbReference>
<dbReference type="InterPro" id="IPR041677">
    <property type="entry name" value="DNA2/NAM7_AAA_11"/>
</dbReference>
<feature type="compositionally biased region" description="Basic residues" evidence="1">
    <location>
        <begin position="433"/>
        <end position="442"/>
    </location>
</feature>
<feature type="compositionally biased region" description="Polar residues" evidence="1">
    <location>
        <begin position="46"/>
        <end position="56"/>
    </location>
</feature>
<accession>A0A2K3E7V6</accession>
<feature type="compositionally biased region" description="Low complexity" evidence="1">
    <location>
        <begin position="1862"/>
        <end position="1871"/>
    </location>
</feature>